<comment type="caution">
    <text evidence="2">The sequence shown here is derived from an EMBL/GenBank/DDBJ whole genome shotgun (WGS) entry which is preliminary data.</text>
</comment>
<keyword evidence="3" id="KW-1185">Reference proteome</keyword>
<evidence type="ECO:0000313" key="2">
    <source>
        <dbReference type="EMBL" id="RIH84416.1"/>
    </source>
</evidence>
<accession>A0A399EL92</accession>
<sequence>MTGGRPPFGPAPTPAPQNYGGEYANEVLRIPTYPRSRTLDKREFGNGNSRVRFRVEGVNVRMVYNFFVDQIEDAGWARNRYEVEGQNRTWQGVYQRGIRLVRVKVQQEGNSDVYVLEVTFLQ</sequence>
<feature type="region of interest" description="Disordered" evidence="1">
    <location>
        <begin position="1"/>
        <end position="21"/>
    </location>
</feature>
<evidence type="ECO:0000313" key="3">
    <source>
        <dbReference type="Proteomes" id="UP000265715"/>
    </source>
</evidence>
<reference evidence="2 3" key="1">
    <citation type="submission" date="2018-08" db="EMBL/GenBank/DDBJ databases">
        <title>Meiothermus terrae DSM 26712 genome sequencing project.</title>
        <authorList>
            <person name="Da Costa M.S."/>
            <person name="Albuquerque L."/>
            <person name="Raposo P."/>
            <person name="Froufe H.J.C."/>
            <person name="Barroso C.S."/>
            <person name="Egas C."/>
        </authorList>
    </citation>
    <scope>NUCLEOTIDE SEQUENCE [LARGE SCALE GENOMIC DNA]</scope>
    <source>
        <strain evidence="2 3">DSM 26712</strain>
    </source>
</reference>
<dbReference type="AlphaFoldDB" id="A0A399EL92"/>
<evidence type="ECO:0000256" key="1">
    <source>
        <dbReference type="SAM" id="MobiDB-lite"/>
    </source>
</evidence>
<protein>
    <submittedName>
        <fullName evidence="2">Uncharacterized protein</fullName>
    </submittedName>
</protein>
<dbReference type="EMBL" id="QXDL01000074">
    <property type="protein sequence ID" value="RIH84416.1"/>
    <property type="molecule type" value="Genomic_DNA"/>
</dbReference>
<gene>
    <name evidence="2" type="ORF">Mterra_01988</name>
</gene>
<dbReference type="Proteomes" id="UP000265715">
    <property type="component" value="Unassembled WGS sequence"/>
</dbReference>
<organism evidence="2 3">
    <name type="scientific">Calidithermus terrae</name>
    <dbReference type="NCBI Taxonomy" id="1408545"/>
    <lineage>
        <taxon>Bacteria</taxon>
        <taxon>Thermotogati</taxon>
        <taxon>Deinococcota</taxon>
        <taxon>Deinococci</taxon>
        <taxon>Thermales</taxon>
        <taxon>Thermaceae</taxon>
        <taxon>Calidithermus</taxon>
    </lineage>
</organism>
<name>A0A399EL92_9DEIN</name>
<proteinExistence type="predicted"/>